<reference evidence="1 2" key="1">
    <citation type="submission" date="2023-04" db="EMBL/GenBank/DDBJ databases">
        <title>Ectobacillus antri isolated from activated sludge.</title>
        <authorList>
            <person name="Yan P."/>
            <person name="Liu X."/>
        </authorList>
    </citation>
    <scope>NUCLEOTIDE SEQUENCE [LARGE SCALE GENOMIC DNA]</scope>
    <source>
        <strain evidence="1 2">C18H</strain>
    </source>
</reference>
<evidence type="ECO:0000313" key="2">
    <source>
        <dbReference type="Proteomes" id="UP001218246"/>
    </source>
</evidence>
<dbReference type="Pfam" id="PF06338">
    <property type="entry name" value="ComK"/>
    <property type="match status" value="1"/>
</dbReference>
<dbReference type="RefSeq" id="WP_278018704.1">
    <property type="nucleotide sequence ID" value="NZ_JARRRY010000034.1"/>
</dbReference>
<keyword evidence="2" id="KW-1185">Reference proteome</keyword>
<dbReference type="Proteomes" id="UP001218246">
    <property type="component" value="Unassembled WGS sequence"/>
</dbReference>
<name>A0ABT6H901_9BACI</name>
<comment type="caution">
    <text evidence="1">The sequence shown here is derived from an EMBL/GenBank/DDBJ whole genome shotgun (WGS) entry which is preliminary data.</text>
</comment>
<organism evidence="1 2">
    <name type="scientific">Ectobacillus antri</name>
    <dbReference type="NCBI Taxonomy" id="2486280"/>
    <lineage>
        <taxon>Bacteria</taxon>
        <taxon>Bacillati</taxon>
        <taxon>Bacillota</taxon>
        <taxon>Bacilli</taxon>
        <taxon>Bacillales</taxon>
        <taxon>Bacillaceae</taxon>
        <taxon>Ectobacillus</taxon>
    </lineage>
</organism>
<sequence length="150" mass="17270">MDYIIGPTTLAMLPIADMVYQTKILDRSGTYYSKHTCRDLLNAACLRSGASYRGKRDAIRSLLNLKQNVPIPLCFKQGICAIPSGSPQKWECVWYFYAHTKDFRHQDKQTLLIFHNHESLLINCSVYQTQQQIMRAGHILSSFQLLQQET</sequence>
<dbReference type="EMBL" id="JARULN010000034">
    <property type="protein sequence ID" value="MDG5755560.1"/>
    <property type="molecule type" value="Genomic_DNA"/>
</dbReference>
<evidence type="ECO:0000313" key="1">
    <source>
        <dbReference type="EMBL" id="MDG5755560.1"/>
    </source>
</evidence>
<dbReference type="InterPro" id="IPR010461">
    <property type="entry name" value="ComK"/>
</dbReference>
<proteinExistence type="predicted"/>
<protein>
    <submittedName>
        <fullName evidence="1">Competence protein ComK</fullName>
    </submittedName>
</protein>
<gene>
    <name evidence="1" type="ORF">P6P90_16840</name>
</gene>
<accession>A0ABT6H901</accession>